<dbReference type="RefSeq" id="WP_058029327.1">
    <property type="nucleotide sequence ID" value="NZ_CP013187.1"/>
</dbReference>
<keyword evidence="2" id="KW-1133">Transmembrane helix</keyword>
<keyword evidence="2" id="KW-0812">Transmembrane</keyword>
<sequence>MVDKENSETEQPLKTGFLDKAKSHLKGIVLGGLGILSAAAVPVWQIYFVETSDVAIEITAISRVESDRFKVALDTDELQMLEPYIPENLLYEFNYLGQRGDKIDFPEFSLDILFTAYDKAKQDLKNISITKTKLLQSIERIDAYLDPANQQYPLDEFRVSELKSWDLSNHIDDAEAQYFENQVLAITRDYSQMEFNAQAEPALNLAALAFLLNDVKEDITDVISESNNRHERLRDDIRNIETQLQKLKNQQFEQNTFFTVDAVVSNSGRASTSLRPLALMRVQISDNNYVDIRLEQQRYSDQSELLPSSTNMLSYRSLELSSFPSEDQALINTFWGSTGRVQMYAMDTQQNVFSSNQIAFVDNRNQKVILDKLKEVASKQVQ</sequence>
<evidence type="ECO:0000313" key="4">
    <source>
        <dbReference type="Proteomes" id="UP000061457"/>
    </source>
</evidence>
<evidence type="ECO:0000313" key="3">
    <source>
        <dbReference type="EMBL" id="ALO41600.1"/>
    </source>
</evidence>
<keyword evidence="4" id="KW-1185">Reference proteome</keyword>
<proteinExistence type="predicted"/>
<accession>A0A0S2JZR2</accession>
<feature type="transmembrane region" description="Helical" evidence="2">
    <location>
        <begin position="27"/>
        <end position="47"/>
    </location>
</feature>
<name>A0A0S2JZR2_9GAMM</name>
<organism evidence="3 4">
    <name type="scientific">Pseudoalteromonas phenolica</name>
    <dbReference type="NCBI Taxonomy" id="161398"/>
    <lineage>
        <taxon>Bacteria</taxon>
        <taxon>Pseudomonadati</taxon>
        <taxon>Pseudomonadota</taxon>
        <taxon>Gammaproteobacteria</taxon>
        <taxon>Alteromonadales</taxon>
        <taxon>Pseudoalteromonadaceae</taxon>
        <taxon>Pseudoalteromonas</taxon>
    </lineage>
</organism>
<keyword evidence="2" id="KW-0472">Membrane</keyword>
<dbReference type="KEGG" id="pphe:PP2015_1084"/>
<dbReference type="AlphaFoldDB" id="A0A0S2JZR2"/>
<keyword evidence="1" id="KW-0175">Coiled coil</keyword>
<dbReference type="EMBL" id="CP013187">
    <property type="protein sequence ID" value="ALO41600.1"/>
    <property type="molecule type" value="Genomic_DNA"/>
</dbReference>
<evidence type="ECO:0000256" key="2">
    <source>
        <dbReference type="SAM" id="Phobius"/>
    </source>
</evidence>
<dbReference type="PATRIC" id="fig|161398.10.peg.1104"/>
<evidence type="ECO:0000256" key="1">
    <source>
        <dbReference type="SAM" id="Coils"/>
    </source>
</evidence>
<reference evidence="3 4" key="1">
    <citation type="submission" date="2015-11" db="EMBL/GenBank/DDBJ databases">
        <authorList>
            <person name="Zhang Y."/>
            <person name="Guo Z."/>
        </authorList>
    </citation>
    <scope>NUCLEOTIDE SEQUENCE [LARGE SCALE GENOMIC DNA]</scope>
    <source>
        <strain evidence="3 4">KCTC 12086</strain>
    </source>
</reference>
<feature type="coiled-coil region" evidence="1">
    <location>
        <begin position="216"/>
        <end position="250"/>
    </location>
</feature>
<gene>
    <name evidence="3" type="ORF">PP2015_1084</name>
</gene>
<dbReference type="Proteomes" id="UP000061457">
    <property type="component" value="Chromosome I"/>
</dbReference>
<protein>
    <submittedName>
        <fullName evidence="3">Uncharacterized protein</fullName>
    </submittedName>
</protein>
<dbReference type="OrthoDB" id="5850615at2"/>